<dbReference type="AlphaFoldDB" id="A0AA40X3M5"/>
<comment type="caution">
    <text evidence="1">The sequence shown here is derived from an EMBL/GenBank/DDBJ whole genome shotgun (WGS) entry which is preliminary data.</text>
</comment>
<dbReference type="Pfam" id="PF11112">
    <property type="entry name" value="PyocinActivator"/>
    <property type="match status" value="1"/>
</dbReference>
<name>A0AA40X3M5_9GAMM</name>
<dbReference type="GO" id="GO:0006355">
    <property type="term" value="P:regulation of DNA-templated transcription"/>
    <property type="evidence" value="ECO:0007669"/>
    <property type="project" value="InterPro"/>
</dbReference>
<dbReference type="RefSeq" id="WP_152198435.1">
    <property type="nucleotide sequence ID" value="NZ_JADMKS010000005.1"/>
</dbReference>
<dbReference type="InterPro" id="IPR020518">
    <property type="entry name" value="Tscrpt_reg_PrtN"/>
</dbReference>
<evidence type="ECO:0000313" key="2">
    <source>
        <dbReference type="Proteomes" id="UP000705283"/>
    </source>
</evidence>
<evidence type="ECO:0000313" key="1">
    <source>
        <dbReference type="EMBL" id="MBF6637869.1"/>
    </source>
</evidence>
<dbReference type="EMBL" id="JADMKS010000005">
    <property type="protein sequence ID" value="MBF6637869.1"/>
    <property type="molecule type" value="Genomic_DNA"/>
</dbReference>
<reference evidence="1" key="2">
    <citation type="submission" date="2022-09" db="EMBL/GenBank/DDBJ databases">
        <title>Rouxiella aceris sp. nov., isolated from tree sap and emended description of the genus Rhouxiella.</title>
        <authorList>
            <person name="Kim I.S."/>
        </authorList>
    </citation>
    <scope>NUCLEOTIDE SEQUENCE</scope>
    <source>
        <strain evidence="1">SAP-2</strain>
    </source>
</reference>
<accession>A0AA40X3M5</accession>
<reference evidence="1" key="1">
    <citation type="submission" date="2020-11" db="EMBL/GenBank/DDBJ databases">
        <authorList>
            <person name="Lee S.D."/>
        </authorList>
    </citation>
    <scope>NUCLEOTIDE SEQUENCE</scope>
    <source>
        <strain evidence="1">SAP-2</strain>
    </source>
</reference>
<organism evidence="1 2">
    <name type="scientific">Rouxiella silvae</name>
    <dbReference type="NCBI Taxonomy" id="1646373"/>
    <lineage>
        <taxon>Bacteria</taxon>
        <taxon>Pseudomonadati</taxon>
        <taxon>Pseudomonadota</taxon>
        <taxon>Gammaproteobacteria</taxon>
        <taxon>Enterobacterales</taxon>
        <taxon>Yersiniaceae</taxon>
        <taxon>Rouxiella</taxon>
    </lineage>
</organism>
<sequence>MNTVFLLMAEFETSTVPVSSVCEKYFGMNPATAERKAALYQLPIPTFRVGDSQKAPRMIHITDLAEFIDKQRKEGRALHASVNKY</sequence>
<protein>
    <submittedName>
        <fullName evidence="1">Pyocin activator PrtN family protein</fullName>
    </submittedName>
</protein>
<proteinExistence type="predicted"/>
<gene>
    <name evidence="1" type="ORF">ITX54_14495</name>
</gene>
<dbReference type="Proteomes" id="UP000705283">
    <property type="component" value="Unassembled WGS sequence"/>
</dbReference>